<keyword evidence="1" id="KW-0150">Chloroplast</keyword>
<evidence type="ECO:0000313" key="1">
    <source>
        <dbReference type="EMBL" id="ARW61544.1"/>
    </source>
</evidence>
<reference evidence="1" key="1">
    <citation type="journal article" date="2017" name="J. Phycol.">
        <title>Analysis of chloroplast genomes and a supermatrix inform reclassification of the Rhodomelaceae (Rhodophyta).</title>
        <authorList>
            <person name="Diaz-Tapia P."/>
            <person name="Maggs C.A."/>
            <person name="West J.A."/>
            <person name="Verbruggen H."/>
        </authorList>
    </citation>
    <scope>NUCLEOTIDE SEQUENCE</scope>
    <source>
        <strain evidence="1">JW3535</strain>
    </source>
</reference>
<geneLocation type="chloroplast" evidence="1"/>
<dbReference type="GeneID" id="33354600"/>
<dbReference type="SUPFAM" id="SSF51206">
    <property type="entry name" value="cAMP-binding domain-like"/>
    <property type="match status" value="1"/>
</dbReference>
<dbReference type="AlphaFoldDB" id="A0A1Z1M716"/>
<dbReference type="InterPro" id="IPR014710">
    <property type="entry name" value="RmlC-like_jellyroll"/>
</dbReference>
<organism evidence="1">
    <name type="scientific">Caloglossa intermedia</name>
    <dbReference type="NCBI Taxonomy" id="100879"/>
    <lineage>
        <taxon>Eukaryota</taxon>
        <taxon>Rhodophyta</taxon>
        <taxon>Florideophyceae</taxon>
        <taxon>Rhodymeniophycidae</taxon>
        <taxon>Ceramiales</taxon>
        <taxon>Delesseriaceae</taxon>
        <taxon>Caloglossa</taxon>
    </lineage>
</organism>
<gene>
    <name evidence="1" type="primary">ntcA</name>
</gene>
<dbReference type="InterPro" id="IPR036390">
    <property type="entry name" value="WH_DNA-bd_sf"/>
</dbReference>
<keyword evidence="1" id="KW-0934">Plastid</keyword>
<dbReference type="RefSeq" id="YP_009392982.1">
    <property type="nucleotide sequence ID" value="NC_035265.1"/>
</dbReference>
<dbReference type="InterPro" id="IPR018490">
    <property type="entry name" value="cNMP-bd_dom_sf"/>
</dbReference>
<sequence length="212" mass="25063">MEWINNLSRTQIFYYVYKLNTNDSLVYFDNLKQNQYVVILEGTVCILKIFNNKKVFFVSILNKNHLLNLIAMNKNSSFYYKIIAMNKTYVISFAINTKSDVNPRVYLNIIKAQGLTLKKYEIINCILKQQYYKYKIIQIILFLFTEFGTINKKHISLSFQISQKKLALITGVNKTKINQVINVLVDKKIIPFSSCKTIQICNIYRLFFLYCY</sequence>
<accession>A0A1Z1M716</accession>
<dbReference type="SUPFAM" id="SSF46785">
    <property type="entry name" value="Winged helix' DNA-binding domain"/>
    <property type="match status" value="1"/>
</dbReference>
<dbReference type="Gene3D" id="2.60.120.10">
    <property type="entry name" value="Jelly Rolls"/>
    <property type="match status" value="1"/>
</dbReference>
<dbReference type="EMBL" id="MF101418">
    <property type="protein sequence ID" value="ARW61544.1"/>
    <property type="molecule type" value="Genomic_DNA"/>
</dbReference>
<proteinExistence type="predicted"/>
<name>A0A1Z1M716_9FLOR</name>
<protein>
    <submittedName>
        <fullName evidence="1">Global nitrogen transcriptional regulator</fullName>
    </submittedName>
</protein>